<feature type="transmembrane region" description="Helical" evidence="1">
    <location>
        <begin position="152"/>
        <end position="170"/>
    </location>
</feature>
<dbReference type="Pfam" id="PF01569">
    <property type="entry name" value="PAP2"/>
    <property type="match status" value="1"/>
</dbReference>
<sequence length="238" mass="27527">MKTARYQVITPFIIIGVLLLPFLLIPKDESLLIINGWHSPSKDLIFKNVTWLGEGFMIFCSTILLLFKKTKWFFVFLIGLLVHILLIQINKQFLFNHIYRPYIYMQSLNKIDLLHFVDGIKIRKAVSFPSGHTTGATFAAAFITLCINSKRLSWFLAIVAIMVGISRVYLAQHFFIDIYFGYLFGTFSSLIGYILYNKIIIKAKWTESYPLALLPKKVKIGVLKHAFTRSLRSSFRLF</sequence>
<feature type="transmembrane region" description="Helical" evidence="1">
    <location>
        <begin position="176"/>
        <end position="196"/>
    </location>
</feature>
<evidence type="ECO:0000259" key="2">
    <source>
        <dbReference type="SMART" id="SM00014"/>
    </source>
</evidence>
<keyword evidence="4" id="KW-1185">Reference proteome</keyword>
<dbReference type="EMBL" id="BAABCA010000003">
    <property type="protein sequence ID" value="GAA4235305.1"/>
    <property type="molecule type" value="Genomic_DNA"/>
</dbReference>
<protein>
    <recommendedName>
        <fullName evidence="2">Phosphatidic acid phosphatase type 2/haloperoxidase domain-containing protein</fullName>
    </recommendedName>
</protein>
<evidence type="ECO:0000313" key="3">
    <source>
        <dbReference type="EMBL" id="GAA4235305.1"/>
    </source>
</evidence>
<dbReference type="Proteomes" id="UP001501496">
    <property type="component" value="Unassembled WGS sequence"/>
</dbReference>
<feature type="transmembrane region" description="Helical" evidence="1">
    <location>
        <begin position="45"/>
        <end position="66"/>
    </location>
</feature>
<evidence type="ECO:0000256" key="1">
    <source>
        <dbReference type="SAM" id="Phobius"/>
    </source>
</evidence>
<organism evidence="3 4">
    <name type="scientific">Postechiella marina</name>
    <dbReference type="NCBI Taxonomy" id="943941"/>
    <lineage>
        <taxon>Bacteria</taxon>
        <taxon>Pseudomonadati</taxon>
        <taxon>Bacteroidota</taxon>
        <taxon>Flavobacteriia</taxon>
        <taxon>Flavobacteriales</taxon>
        <taxon>Flavobacteriaceae</taxon>
        <taxon>Postechiella</taxon>
    </lineage>
</organism>
<proteinExistence type="predicted"/>
<name>A0ABP8C826_9FLAO</name>
<gene>
    <name evidence="3" type="ORF">GCM10022291_16810</name>
</gene>
<keyword evidence="1" id="KW-0472">Membrane</keyword>
<dbReference type="RefSeq" id="WP_344787722.1">
    <property type="nucleotide sequence ID" value="NZ_BAABCA010000003.1"/>
</dbReference>
<keyword evidence="1" id="KW-1133">Transmembrane helix</keyword>
<dbReference type="PANTHER" id="PTHR14969:SF13">
    <property type="entry name" value="AT30094P"/>
    <property type="match status" value="1"/>
</dbReference>
<comment type="caution">
    <text evidence="3">The sequence shown here is derived from an EMBL/GenBank/DDBJ whole genome shotgun (WGS) entry which is preliminary data.</text>
</comment>
<accession>A0ABP8C826</accession>
<dbReference type="SUPFAM" id="SSF48317">
    <property type="entry name" value="Acid phosphatase/Vanadium-dependent haloperoxidase"/>
    <property type="match status" value="1"/>
</dbReference>
<dbReference type="SMART" id="SM00014">
    <property type="entry name" value="acidPPc"/>
    <property type="match status" value="1"/>
</dbReference>
<feature type="transmembrane region" description="Helical" evidence="1">
    <location>
        <begin position="72"/>
        <end position="90"/>
    </location>
</feature>
<dbReference type="InterPro" id="IPR036938">
    <property type="entry name" value="PAP2/HPO_sf"/>
</dbReference>
<reference evidence="4" key="1">
    <citation type="journal article" date="2019" name="Int. J. Syst. Evol. Microbiol.">
        <title>The Global Catalogue of Microorganisms (GCM) 10K type strain sequencing project: providing services to taxonomists for standard genome sequencing and annotation.</title>
        <authorList>
            <consortium name="The Broad Institute Genomics Platform"/>
            <consortium name="The Broad Institute Genome Sequencing Center for Infectious Disease"/>
            <person name="Wu L."/>
            <person name="Ma J."/>
        </authorList>
    </citation>
    <scope>NUCLEOTIDE SEQUENCE [LARGE SCALE GENOMIC DNA]</scope>
    <source>
        <strain evidence="4">JCM 17630</strain>
    </source>
</reference>
<keyword evidence="1" id="KW-0812">Transmembrane</keyword>
<feature type="domain" description="Phosphatidic acid phosphatase type 2/haloperoxidase" evidence="2">
    <location>
        <begin position="75"/>
        <end position="193"/>
    </location>
</feature>
<evidence type="ECO:0000313" key="4">
    <source>
        <dbReference type="Proteomes" id="UP001501496"/>
    </source>
</evidence>
<dbReference type="Gene3D" id="1.20.144.10">
    <property type="entry name" value="Phosphatidic acid phosphatase type 2/haloperoxidase"/>
    <property type="match status" value="1"/>
</dbReference>
<dbReference type="InterPro" id="IPR000326">
    <property type="entry name" value="PAP2/HPO"/>
</dbReference>
<dbReference type="PANTHER" id="PTHR14969">
    <property type="entry name" value="SPHINGOSINE-1-PHOSPHATE PHOSPHOHYDROLASE"/>
    <property type="match status" value="1"/>
</dbReference>
<dbReference type="CDD" id="cd01610">
    <property type="entry name" value="PAP2_like"/>
    <property type="match status" value="1"/>
</dbReference>
<feature type="transmembrane region" description="Helical" evidence="1">
    <location>
        <begin position="6"/>
        <end position="25"/>
    </location>
</feature>